<dbReference type="EMBL" id="BFAV01000150">
    <property type="protein sequence ID" value="GBF34835.1"/>
    <property type="molecule type" value="Genomic_DNA"/>
</dbReference>
<dbReference type="GO" id="GO:0005829">
    <property type="term" value="C:cytosol"/>
    <property type="evidence" value="ECO:0007669"/>
    <property type="project" value="TreeGrafter"/>
</dbReference>
<dbReference type="NCBIfam" id="TIGR01549">
    <property type="entry name" value="HAD-SF-IA-v1"/>
    <property type="match status" value="1"/>
</dbReference>
<gene>
    <name evidence="1" type="ORF">DCCM_3955</name>
</gene>
<dbReference type="AlphaFoldDB" id="A0A2L2XF26"/>
<dbReference type="InterPro" id="IPR041492">
    <property type="entry name" value="HAD_2"/>
</dbReference>
<evidence type="ECO:0000313" key="1">
    <source>
        <dbReference type="EMBL" id="GBF34835.1"/>
    </source>
</evidence>
<organism evidence="1 2">
    <name type="scientific">Desulfocucumis palustris</name>
    <dbReference type="NCBI Taxonomy" id="1898651"/>
    <lineage>
        <taxon>Bacteria</taxon>
        <taxon>Bacillati</taxon>
        <taxon>Bacillota</taxon>
        <taxon>Clostridia</taxon>
        <taxon>Eubacteriales</taxon>
        <taxon>Desulfocucumaceae</taxon>
        <taxon>Desulfocucumis</taxon>
    </lineage>
</organism>
<accession>A0A2L2XF26</accession>
<dbReference type="PANTHER" id="PTHR43434:SF13">
    <property type="entry name" value="PHOSPHOGLYCOLATE PHOSPHATASE"/>
    <property type="match status" value="1"/>
</dbReference>
<dbReference type="InterPro" id="IPR050155">
    <property type="entry name" value="HAD-like_hydrolase_sf"/>
</dbReference>
<name>A0A2L2XF26_9FIRM</name>
<dbReference type="InterPro" id="IPR036412">
    <property type="entry name" value="HAD-like_sf"/>
</dbReference>
<dbReference type="Proteomes" id="UP000239549">
    <property type="component" value="Unassembled WGS sequence"/>
</dbReference>
<dbReference type="RefSeq" id="WP_104373002.1">
    <property type="nucleotide sequence ID" value="NZ_BFAV01000150.1"/>
</dbReference>
<dbReference type="Pfam" id="PF13419">
    <property type="entry name" value="HAD_2"/>
    <property type="match status" value="1"/>
</dbReference>
<dbReference type="SFLD" id="SFLDG01129">
    <property type="entry name" value="C1.5:_HAD__Beta-PGM__Phosphata"/>
    <property type="match status" value="1"/>
</dbReference>
<dbReference type="Gene3D" id="1.10.150.240">
    <property type="entry name" value="Putative phosphatase, domain 2"/>
    <property type="match status" value="1"/>
</dbReference>
<evidence type="ECO:0000313" key="2">
    <source>
        <dbReference type="Proteomes" id="UP000239549"/>
    </source>
</evidence>
<sequence length="212" mass="24311">MIKHIIFDFDGTIADSKDSAVKLLNELAEKHKYQKINKEKLEYLRTLSFVDRCKAINLPLYKIPMLKLELTKDYRKIINNFGLIEGIGNIIVQLKEADYGISIISSNSVDNINLFLNNHNIKMFDNIFSSNNLFGKDKTLSNFLNKYALKKNEVIYIGDEYRDVVACKKTGIKIIAVAWGYDSRELLLKAVPDFFAQKPLDIIGIIESLKNK</sequence>
<keyword evidence="2" id="KW-1185">Reference proteome</keyword>
<dbReference type="OrthoDB" id="9807630at2"/>
<dbReference type="SFLD" id="SFLDS00003">
    <property type="entry name" value="Haloacid_Dehalogenase"/>
    <property type="match status" value="1"/>
</dbReference>
<dbReference type="PANTHER" id="PTHR43434">
    <property type="entry name" value="PHOSPHOGLYCOLATE PHOSPHATASE"/>
    <property type="match status" value="1"/>
</dbReference>
<dbReference type="InterPro" id="IPR006439">
    <property type="entry name" value="HAD-SF_hydro_IA"/>
</dbReference>
<comment type="caution">
    <text evidence="1">The sequence shown here is derived from an EMBL/GenBank/DDBJ whole genome shotgun (WGS) entry which is preliminary data.</text>
</comment>
<dbReference type="GO" id="GO:0006281">
    <property type="term" value="P:DNA repair"/>
    <property type="evidence" value="ECO:0007669"/>
    <property type="project" value="TreeGrafter"/>
</dbReference>
<dbReference type="SUPFAM" id="SSF56784">
    <property type="entry name" value="HAD-like"/>
    <property type="match status" value="1"/>
</dbReference>
<dbReference type="InterPro" id="IPR023198">
    <property type="entry name" value="PGP-like_dom2"/>
</dbReference>
<dbReference type="Gene3D" id="3.40.50.1000">
    <property type="entry name" value="HAD superfamily/HAD-like"/>
    <property type="match status" value="1"/>
</dbReference>
<dbReference type="InterPro" id="IPR023214">
    <property type="entry name" value="HAD_sf"/>
</dbReference>
<reference evidence="2" key="1">
    <citation type="submission" date="2018-02" db="EMBL/GenBank/DDBJ databases">
        <title>Genome sequence of Desulfocucumis palustris strain NAW-5.</title>
        <authorList>
            <person name="Watanabe M."/>
            <person name="Kojima H."/>
            <person name="Fukui M."/>
        </authorList>
    </citation>
    <scope>NUCLEOTIDE SEQUENCE [LARGE SCALE GENOMIC DNA]</scope>
    <source>
        <strain evidence="2">NAW-5</strain>
    </source>
</reference>
<dbReference type="GO" id="GO:0008967">
    <property type="term" value="F:phosphoglycolate phosphatase activity"/>
    <property type="evidence" value="ECO:0007669"/>
    <property type="project" value="TreeGrafter"/>
</dbReference>
<protein>
    <submittedName>
        <fullName evidence="1">Phosphoglycolate phosphatase</fullName>
    </submittedName>
</protein>
<proteinExistence type="predicted"/>